<protein>
    <submittedName>
        <fullName evidence="1">Uncharacterized protein</fullName>
    </submittedName>
</protein>
<dbReference type="Proteomes" id="UP000479710">
    <property type="component" value="Unassembled WGS sequence"/>
</dbReference>
<name>A0A6G1C4S7_9ORYZ</name>
<evidence type="ECO:0000313" key="2">
    <source>
        <dbReference type="Proteomes" id="UP000479710"/>
    </source>
</evidence>
<organism evidence="1 2">
    <name type="scientific">Oryza meyeriana var. granulata</name>
    <dbReference type="NCBI Taxonomy" id="110450"/>
    <lineage>
        <taxon>Eukaryota</taxon>
        <taxon>Viridiplantae</taxon>
        <taxon>Streptophyta</taxon>
        <taxon>Embryophyta</taxon>
        <taxon>Tracheophyta</taxon>
        <taxon>Spermatophyta</taxon>
        <taxon>Magnoliopsida</taxon>
        <taxon>Liliopsida</taxon>
        <taxon>Poales</taxon>
        <taxon>Poaceae</taxon>
        <taxon>BOP clade</taxon>
        <taxon>Oryzoideae</taxon>
        <taxon>Oryzeae</taxon>
        <taxon>Oryzinae</taxon>
        <taxon>Oryza</taxon>
        <taxon>Oryza meyeriana</taxon>
    </lineage>
</organism>
<gene>
    <name evidence="1" type="ORF">E2562_001865</name>
</gene>
<comment type="caution">
    <text evidence="1">The sequence shown here is derived from an EMBL/GenBank/DDBJ whole genome shotgun (WGS) entry which is preliminary data.</text>
</comment>
<dbReference type="OrthoDB" id="721755at2759"/>
<reference evidence="1 2" key="1">
    <citation type="submission" date="2019-11" db="EMBL/GenBank/DDBJ databases">
        <title>Whole genome sequence of Oryza granulata.</title>
        <authorList>
            <person name="Li W."/>
        </authorList>
    </citation>
    <scope>NUCLEOTIDE SEQUENCE [LARGE SCALE GENOMIC DNA]</scope>
    <source>
        <strain evidence="2">cv. Menghai</strain>
        <tissue evidence="1">Leaf</tissue>
    </source>
</reference>
<evidence type="ECO:0000313" key="1">
    <source>
        <dbReference type="EMBL" id="KAF0894563.1"/>
    </source>
</evidence>
<sequence>MDIEKIDSMSQGLNEEYGSEEAVDYEFSNTEEQMMSTQAFKDHFVSKDRLVQDEIGKNMAEEKKLEQDGRICMEVSSGGETESGNQAREDNLFQEVKRRKKEEVLVKR</sequence>
<accession>A0A6G1C4S7</accession>
<dbReference type="EMBL" id="SPHZ02000010">
    <property type="protein sequence ID" value="KAF0894563.1"/>
    <property type="molecule type" value="Genomic_DNA"/>
</dbReference>
<proteinExistence type="predicted"/>
<keyword evidence="2" id="KW-1185">Reference proteome</keyword>
<dbReference type="AlphaFoldDB" id="A0A6G1C4S7"/>